<dbReference type="OrthoDB" id="410404at2759"/>
<dbReference type="EMBL" id="BGZK01001990">
    <property type="protein sequence ID" value="GBP89311.1"/>
    <property type="molecule type" value="Genomic_DNA"/>
</dbReference>
<evidence type="ECO:0000313" key="1">
    <source>
        <dbReference type="EMBL" id="GBP89311.1"/>
    </source>
</evidence>
<comment type="caution">
    <text evidence="1">The sequence shown here is derived from an EMBL/GenBank/DDBJ whole genome shotgun (WGS) entry which is preliminary data.</text>
</comment>
<keyword evidence="2" id="KW-1185">Reference proteome</keyword>
<proteinExistence type="predicted"/>
<gene>
    <name evidence="1" type="ORF">EVAR_65294_1</name>
</gene>
<organism evidence="1 2">
    <name type="scientific">Eumeta variegata</name>
    <name type="common">Bagworm moth</name>
    <name type="synonym">Eumeta japonica</name>
    <dbReference type="NCBI Taxonomy" id="151549"/>
    <lineage>
        <taxon>Eukaryota</taxon>
        <taxon>Metazoa</taxon>
        <taxon>Ecdysozoa</taxon>
        <taxon>Arthropoda</taxon>
        <taxon>Hexapoda</taxon>
        <taxon>Insecta</taxon>
        <taxon>Pterygota</taxon>
        <taxon>Neoptera</taxon>
        <taxon>Endopterygota</taxon>
        <taxon>Lepidoptera</taxon>
        <taxon>Glossata</taxon>
        <taxon>Ditrysia</taxon>
        <taxon>Tineoidea</taxon>
        <taxon>Psychidae</taxon>
        <taxon>Oiketicinae</taxon>
        <taxon>Eumeta</taxon>
    </lineage>
</organism>
<protein>
    <submittedName>
        <fullName evidence="1">Uncharacterized protein</fullName>
    </submittedName>
</protein>
<accession>A0A4C1ZKA2</accession>
<evidence type="ECO:0000313" key="2">
    <source>
        <dbReference type="Proteomes" id="UP000299102"/>
    </source>
</evidence>
<sequence length="121" mass="13494">MKDKNKINAMEMLALRSMYGVYLEDKCRNSDVRERASVAVIGSFSQQLRIKDRANAGIFLDETPEEVRVEPDAESVCDASRAAPPPCVTRRPPTRSGRASGVLYALVTKMLKIRALECSQF</sequence>
<dbReference type="Proteomes" id="UP000299102">
    <property type="component" value="Unassembled WGS sequence"/>
</dbReference>
<dbReference type="AlphaFoldDB" id="A0A4C1ZKA2"/>
<name>A0A4C1ZKA2_EUMVA</name>
<reference evidence="1 2" key="1">
    <citation type="journal article" date="2019" name="Commun. Biol.">
        <title>The bagworm genome reveals a unique fibroin gene that provides high tensile strength.</title>
        <authorList>
            <person name="Kono N."/>
            <person name="Nakamura H."/>
            <person name="Ohtoshi R."/>
            <person name="Tomita M."/>
            <person name="Numata K."/>
            <person name="Arakawa K."/>
        </authorList>
    </citation>
    <scope>NUCLEOTIDE SEQUENCE [LARGE SCALE GENOMIC DNA]</scope>
</reference>